<evidence type="ECO:0000256" key="1">
    <source>
        <dbReference type="SAM" id="SignalP"/>
    </source>
</evidence>
<dbReference type="Proteomes" id="UP000663720">
    <property type="component" value="Chromosome"/>
</dbReference>
<dbReference type="AlphaFoldDB" id="A0A975BC40"/>
<proteinExistence type="predicted"/>
<organism evidence="2 3">
    <name type="scientific">Desulfonema limicola</name>
    <dbReference type="NCBI Taxonomy" id="45656"/>
    <lineage>
        <taxon>Bacteria</taxon>
        <taxon>Pseudomonadati</taxon>
        <taxon>Thermodesulfobacteriota</taxon>
        <taxon>Desulfobacteria</taxon>
        <taxon>Desulfobacterales</taxon>
        <taxon>Desulfococcaceae</taxon>
        <taxon>Desulfonema</taxon>
    </lineage>
</organism>
<evidence type="ECO:0000313" key="2">
    <source>
        <dbReference type="EMBL" id="QTA82525.1"/>
    </source>
</evidence>
<gene>
    <name evidence="2" type="ORF">dnl_49020</name>
</gene>
<feature type="chain" id="PRO_5037339983" description="Lipoprotein" evidence="1">
    <location>
        <begin position="38"/>
        <end position="161"/>
    </location>
</feature>
<accession>A0A975BC40</accession>
<protein>
    <recommendedName>
        <fullName evidence="4">Lipoprotein</fullName>
    </recommendedName>
</protein>
<keyword evidence="1" id="KW-0732">Signal</keyword>
<keyword evidence="3" id="KW-1185">Reference proteome</keyword>
<dbReference type="RefSeq" id="WP_207688445.1">
    <property type="nucleotide sequence ID" value="NZ_CP061799.1"/>
</dbReference>
<evidence type="ECO:0008006" key="4">
    <source>
        <dbReference type="Google" id="ProtNLM"/>
    </source>
</evidence>
<dbReference type="KEGG" id="dli:dnl_49020"/>
<name>A0A975BC40_9BACT</name>
<sequence length="161" mass="17609">MKKKCFIRFKKKNFSGSTPFSCILLICLFFIMTGAGCPPDPQVTGAYCGQPGSPSIQLLSTVGLGVLRDSFCETGFHNAVDKKPQLTIVNKTNAALNVLLYGSDGTKYDFKLPQGGDNTWSLNPGSYRTELIIPGFPSMAGASMNLSKTLSYHWEIRRSEL</sequence>
<reference evidence="2" key="1">
    <citation type="journal article" date="2021" name="Microb. Physiol.">
        <title>Proteogenomic Insights into the Physiology of Marine, Sulfate-Reducing, Filamentous Desulfonema limicola and Desulfonema magnum.</title>
        <authorList>
            <person name="Schnaars V."/>
            <person name="Wohlbrand L."/>
            <person name="Scheve S."/>
            <person name="Hinrichs C."/>
            <person name="Reinhardt R."/>
            <person name="Rabus R."/>
        </authorList>
    </citation>
    <scope>NUCLEOTIDE SEQUENCE</scope>
    <source>
        <strain evidence="2">5ac10</strain>
    </source>
</reference>
<feature type="signal peptide" evidence="1">
    <location>
        <begin position="1"/>
        <end position="37"/>
    </location>
</feature>
<evidence type="ECO:0000313" key="3">
    <source>
        <dbReference type="Proteomes" id="UP000663720"/>
    </source>
</evidence>
<dbReference type="EMBL" id="CP061799">
    <property type="protein sequence ID" value="QTA82525.1"/>
    <property type="molecule type" value="Genomic_DNA"/>
</dbReference>